<keyword evidence="5 6" id="KW-0472">Membrane</keyword>
<accession>A0A0B8ZP75</accession>
<dbReference type="Gene3D" id="1.20.1250.20">
    <property type="entry name" value="MFS general substrate transporter like domains"/>
    <property type="match status" value="1"/>
</dbReference>
<dbReference type="Pfam" id="PF07690">
    <property type="entry name" value="MFS_1"/>
    <property type="match status" value="1"/>
</dbReference>
<sequence length="402" mass="40834">MATGNMAMGLFSAVQEQAKAELALSDFQLSLLSGLAVSIPLAILAVPVGLIVDRGNRVRLLLWTAVAWTTGTLLTAVAESMPVLFTARMLGGVGASVSTTIAISLASDFSLPANRGRSLLLLTVGKYAGTALAFSLGGWLLGHFLAHGGWAGLSAWRSAHLAVGVLSVLLLLPLARLREPLRQEMAAAAGRSVSETLRELAAYRRFLAPLFLGQIGVMMADAAAAVWAAPVLSRTYAASPQEFGSWLGAVIFGAGILGSLAGGFAADAGLRSGRRGGILTGAVFGSLLALPAAFFPIAPDTGVFAALIFLLLLGGTITGLVTATTLAVLLPNDLRGLAIGVFMALGGLVAFGMAPTLVTVVSTALGGEGRIGLGLAIVGFGASATGCAGFIIARHRAPPPVR</sequence>
<dbReference type="PROSITE" id="PS50850">
    <property type="entry name" value="MFS"/>
    <property type="match status" value="1"/>
</dbReference>
<keyword evidence="2" id="KW-0813">Transport</keyword>
<comment type="caution">
    <text evidence="8">The sequence shown here is derived from an EMBL/GenBank/DDBJ whole genome shotgun (WGS) entry which is preliminary data.</text>
</comment>
<feature type="transmembrane region" description="Helical" evidence="6">
    <location>
        <begin position="84"/>
        <end position="107"/>
    </location>
</feature>
<dbReference type="RefSeq" id="WP_082013406.1">
    <property type="nucleotide sequence ID" value="NZ_JRVC01000014.1"/>
</dbReference>
<gene>
    <name evidence="8" type="ORF">NJ75_02859</name>
</gene>
<feature type="transmembrane region" description="Helical" evidence="6">
    <location>
        <begin position="278"/>
        <end position="298"/>
    </location>
</feature>
<evidence type="ECO:0000256" key="5">
    <source>
        <dbReference type="ARBA" id="ARBA00023136"/>
    </source>
</evidence>
<evidence type="ECO:0000313" key="8">
    <source>
        <dbReference type="EMBL" id="KHS44933.1"/>
    </source>
</evidence>
<dbReference type="InterPro" id="IPR044770">
    <property type="entry name" value="MFS_spinster-like"/>
</dbReference>
<dbReference type="PANTHER" id="PTHR23505:SF79">
    <property type="entry name" value="PROTEIN SPINSTER"/>
    <property type="match status" value="1"/>
</dbReference>
<feature type="transmembrane region" description="Helical" evidence="6">
    <location>
        <begin position="119"/>
        <end position="142"/>
    </location>
</feature>
<dbReference type="SUPFAM" id="SSF103473">
    <property type="entry name" value="MFS general substrate transporter"/>
    <property type="match status" value="1"/>
</dbReference>
<evidence type="ECO:0000256" key="4">
    <source>
        <dbReference type="ARBA" id="ARBA00022989"/>
    </source>
</evidence>
<feature type="transmembrane region" description="Helical" evidence="6">
    <location>
        <begin position="243"/>
        <end position="266"/>
    </location>
</feature>
<dbReference type="Proteomes" id="UP000031338">
    <property type="component" value="Unassembled WGS sequence"/>
</dbReference>
<evidence type="ECO:0000259" key="7">
    <source>
        <dbReference type="PROSITE" id="PS50850"/>
    </source>
</evidence>
<name>A0A0B8ZP75_9SPHN</name>
<feature type="transmembrane region" description="Helical" evidence="6">
    <location>
        <begin position="371"/>
        <end position="393"/>
    </location>
</feature>
<feature type="domain" description="Major facilitator superfamily (MFS) profile" evidence="7">
    <location>
        <begin position="1"/>
        <end position="402"/>
    </location>
</feature>
<evidence type="ECO:0000256" key="1">
    <source>
        <dbReference type="ARBA" id="ARBA00004141"/>
    </source>
</evidence>
<feature type="transmembrane region" description="Helical" evidence="6">
    <location>
        <begin position="304"/>
        <end position="330"/>
    </location>
</feature>
<dbReference type="GO" id="GO:0022857">
    <property type="term" value="F:transmembrane transporter activity"/>
    <property type="evidence" value="ECO:0007669"/>
    <property type="project" value="InterPro"/>
</dbReference>
<dbReference type="PATRIC" id="fig|48936.3.peg.2872"/>
<evidence type="ECO:0000256" key="3">
    <source>
        <dbReference type="ARBA" id="ARBA00022692"/>
    </source>
</evidence>
<evidence type="ECO:0000256" key="2">
    <source>
        <dbReference type="ARBA" id="ARBA00022448"/>
    </source>
</evidence>
<proteinExistence type="predicted"/>
<comment type="subcellular location">
    <subcellularLocation>
        <location evidence="1">Membrane</location>
        <topology evidence="1">Multi-pass membrane protein</topology>
    </subcellularLocation>
</comment>
<dbReference type="GO" id="GO:0016020">
    <property type="term" value="C:membrane"/>
    <property type="evidence" value="ECO:0007669"/>
    <property type="project" value="UniProtKB-SubCell"/>
</dbReference>
<keyword evidence="4 6" id="KW-1133">Transmembrane helix</keyword>
<keyword evidence="3 6" id="KW-0812">Transmembrane</keyword>
<dbReference type="InterPro" id="IPR036259">
    <property type="entry name" value="MFS_trans_sf"/>
</dbReference>
<dbReference type="EMBL" id="JRVC01000014">
    <property type="protein sequence ID" value="KHS44933.1"/>
    <property type="molecule type" value="Genomic_DNA"/>
</dbReference>
<evidence type="ECO:0000256" key="6">
    <source>
        <dbReference type="SAM" id="Phobius"/>
    </source>
</evidence>
<reference evidence="8 9" key="1">
    <citation type="submission" date="2014-10" db="EMBL/GenBank/DDBJ databases">
        <title>Draft genome sequence of Novosphingobium subterraneum DSM 12447.</title>
        <authorList>
            <person name="Gan H.M."/>
            <person name="Gan H.Y."/>
            <person name="Savka M.A."/>
        </authorList>
    </citation>
    <scope>NUCLEOTIDE SEQUENCE [LARGE SCALE GENOMIC DNA]</scope>
    <source>
        <strain evidence="8 9">DSM 12447</strain>
    </source>
</reference>
<dbReference type="InterPro" id="IPR011701">
    <property type="entry name" value="MFS"/>
</dbReference>
<dbReference type="STRING" id="48936.NJ75_02859"/>
<feature type="transmembrane region" description="Helical" evidence="6">
    <location>
        <begin position="31"/>
        <end position="53"/>
    </location>
</feature>
<organism evidence="8 9">
    <name type="scientific">Novosphingobium subterraneum</name>
    <dbReference type="NCBI Taxonomy" id="48936"/>
    <lineage>
        <taxon>Bacteria</taxon>
        <taxon>Pseudomonadati</taxon>
        <taxon>Pseudomonadota</taxon>
        <taxon>Alphaproteobacteria</taxon>
        <taxon>Sphingomonadales</taxon>
        <taxon>Sphingomonadaceae</taxon>
        <taxon>Novosphingobium</taxon>
    </lineage>
</organism>
<feature type="transmembrane region" description="Helical" evidence="6">
    <location>
        <begin position="337"/>
        <end position="365"/>
    </location>
</feature>
<feature type="transmembrane region" description="Helical" evidence="6">
    <location>
        <begin position="154"/>
        <end position="175"/>
    </location>
</feature>
<feature type="transmembrane region" description="Helical" evidence="6">
    <location>
        <begin position="206"/>
        <end position="231"/>
    </location>
</feature>
<dbReference type="AlphaFoldDB" id="A0A0B8ZP75"/>
<feature type="transmembrane region" description="Helical" evidence="6">
    <location>
        <begin position="60"/>
        <end position="78"/>
    </location>
</feature>
<dbReference type="PANTHER" id="PTHR23505">
    <property type="entry name" value="SPINSTER"/>
    <property type="match status" value="1"/>
</dbReference>
<protein>
    <submittedName>
        <fullName evidence="8">Major facilitator superfamily transporter</fullName>
    </submittedName>
</protein>
<evidence type="ECO:0000313" key="9">
    <source>
        <dbReference type="Proteomes" id="UP000031338"/>
    </source>
</evidence>
<keyword evidence="9" id="KW-1185">Reference proteome</keyword>
<dbReference type="InterPro" id="IPR020846">
    <property type="entry name" value="MFS_dom"/>
</dbReference>